<evidence type="ECO:0000313" key="2">
    <source>
        <dbReference type="EMBL" id="RYQ20673.1"/>
    </source>
</evidence>
<comment type="caution">
    <text evidence="2">The sequence shown here is derived from an EMBL/GenBank/DDBJ whole genome shotgun (WGS) entry which is preliminary data.</text>
</comment>
<dbReference type="Proteomes" id="UP000294221">
    <property type="component" value="Unassembled WGS sequence"/>
</dbReference>
<protein>
    <recommendedName>
        <fullName evidence="4">DUF4192 family protein</fullName>
    </recommendedName>
</protein>
<organism evidence="2 3">
    <name type="scientific">Bifidobacterium pseudolongum subsp. pseudolongum</name>
    <dbReference type="NCBI Taxonomy" id="31954"/>
    <lineage>
        <taxon>Bacteria</taxon>
        <taxon>Bacillati</taxon>
        <taxon>Actinomycetota</taxon>
        <taxon>Actinomycetes</taxon>
        <taxon>Bifidobacteriales</taxon>
        <taxon>Bifidobacteriaceae</taxon>
        <taxon>Bifidobacterium</taxon>
    </lineage>
</organism>
<name>A0A4Q5A8Z6_9BIFI</name>
<evidence type="ECO:0000256" key="1">
    <source>
        <dbReference type="SAM" id="MobiDB-lite"/>
    </source>
</evidence>
<evidence type="ECO:0008006" key="4">
    <source>
        <dbReference type="Google" id="ProtNLM"/>
    </source>
</evidence>
<dbReference type="EMBL" id="RYUN01000007">
    <property type="protein sequence ID" value="RYQ20673.1"/>
    <property type="molecule type" value="Genomic_DNA"/>
</dbReference>
<accession>A0A4Q5A8Z6</accession>
<dbReference type="AlphaFoldDB" id="A0A4Q5A8Z6"/>
<feature type="region of interest" description="Disordered" evidence="1">
    <location>
        <begin position="1"/>
        <end position="25"/>
    </location>
</feature>
<sequence length="269" mass="29893">MGDSGVTRGNGATRGDRPASRRKARHTMEIKELGIRVTATPREPLNERLVDERDELACEALDERFRQQRRELGVAQASRLWFEPVFDTWRAWIEDPRFDELDCEAQALCELAVTVTDSLAMRDALIMMLIMGTDHGSGEEIMEFAVHPHTRASGDAMGRMLTEAFDDPQARPDCVRVERGIAALEQCAQVVPDQYCAQPLAMAAYACWWIGDARAMPMAMQAVGMDDDATLAGIVIAAMLRDIHPAWLCMPKAPKEACTAGRRCDGARE</sequence>
<evidence type="ECO:0000313" key="3">
    <source>
        <dbReference type="Proteomes" id="UP000294221"/>
    </source>
</evidence>
<proteinExistence type="predicted"/>
<reference evidence="2 3" key="1">
    <citation type="submission" date="2018-12" db="EMBL/GenBank/DDBJ databases">
        <title>Unveiling genomic diversity among members of the Bifidobacterium pseudolongum species, a widely distributed gut commensal of the animal kingdom.</title>
        <authorList>
            <person name="Lugli G.A."/>
            <person name="Duranti S."/>
            <person name="Albert K."/>
            <person name="Mancabelli L."/>
            <person name="Napoli S."/>
            <person name="Viappiani A."/>
            <person name="Anzalone R."/>
            <person name="Longhi G."/>
            <person name="Milani C."/>
            <person name="Turroni F."/>
            <person name="Alessandri G."/>
            <person name="Sela D.A."/>
            <person name="Van Sinderen D."/>
            <person name="Ventura M."/>
        </authorList>
    </citation>
    <scope>NUCLEOTIDE SEQUENCE [LARGE SCALE GENOMIC DNA]</scope>
    <source>
        <strain evidence="2 3">2054B</strain>
    </source>
</reference>
<gene>
    <name evidence="2" type="ORF">PG2054B_1127</name>
</gene>